<keyword evidence="5" id="KW-1185">Reference proteome</keyword>
<feature type="transmembrane region" description="Helical" evidence="2">
    <location>
        <begin position="621"/>
        <end position="642"/>
    </location>
</feature>
<dbReference type="RefSeq" id="WP_309797043.1">
    <property type="nucleotide sequence ID" value="NZ_BAAAHY010000001.1"/>
</dbReference>
<feature type="transmembrane region" description="Helical" evidence="2">
    <location>
        <begin position="86"/>
        <end position="110"/>
    </location>
</feature>
<feature type="compositionally biased region" description="Pro residues" evidence="1">
    <location>
        <begin position="589"/>
        <end position="606"/>
    </location>
</feature>
<dbReference type="SUPFAM" id="SSF54001">
    <property type="entry name" value="Cysteine proteinases"/>
    <property type="match status" value="1"/>
</dbReference>
<dbReference type="SMART" id="SM00460">
    <property type="entry name" value="TGc"/>
    <property type="match status" value="1"/>
</dbReference>
<feature type="transmembrane region" description="Helical" evidence="2">
    <location>
        <begin position="56"/>
        <end position="74"/>
    </location>
</feature>
<dbReference type="Proteomes" id="UP001185069">
    <property type="component" value="Unassembled WGS sequence"/>
</dbReference>
<keyword evidence="2" id="KW-0812">Transmembrane</keyword>
<protein>
    <submittedName>
        <fullName evidence="4">Transglutaminase-like putative cysteine protease</fullName>
    </submittedName>
</protein>
<dbReference type="InterPro" id="IPR025403">
    <property type="entry name" value="TgpA-like_C"/>
</dbReference>
<feature type="transmembrane region" description="Helical" evidence="2">
    <location>
        <begin position="165"/>
        <end position="185"/>
    </location>
</feature>
<sequence>MTAVLEQKLADPRRSGRVPKPKQRPGAAPWALGAAIFLAVCGTATGLAGVLRGGTWFLYIVFTVGTVLAAMAVARSLRTPSGWVPVIGSAVLVLQLTFVFLSDTALLAVIPTPASLDVLSELLRQASDTVVRDVAPVEAGPGVLFVVCLGLGLVALLIDALAIGLMMPAISGLGLLVIALIPAVLKAESLGVTGFVLGAIGYLMLLALSHWQNGGRPRRSVRALWRVGGIGAGALVLALFLGMVIPGFSTGTFPQGSRLGNFGQVAGLSPFLSLGRDLREPTGAGRINYATTAASPPYLRTLTIENFDGESWQPSDRSSEARLGTDFIQNDFAPTQTSSQSVTTRISPVQFSSEWLPVPYPPSEVNGLVGRWTWDPKTLALKALDNGSLGQTYTVTSQSPLLTPEILETAITPPRPSLDPVFMSLPANVPSIIRETALEVTGRSPTYYDKAMALQQYLRGAEFSYSLQAPVSGGYDGSSMGALAKFLEVKSGYCVHFSAAMAVMAREAGIPSRIGVGFAPGTATEQTVELNGQQVTEYMVDGRAAHAWPELYFEGLGWVPFEPTPSRGQVPSYAQTPSSPADPQNPEVLPQPTPSAPAVPSPPAVPPAAGGQNTPGTGFNAWLLLFPLLGLAVLAGLALPALSRGSLRHRRLAGDPTPANAWAEFQDTAADYGLPASASETPRRFVDRLAGSGRLGSPGPDLSGLLAAYERTSYGQPGPAARLAPGSPETAQAAAAVGALRKHSPTKQRLRATLFPTSTLQRWLRAAAVPLHRSRAGLRRLGQRIARRRSGNPDR</sequence>
<comment type="caution">
    <text evidence="4">The sequence shown here is derived from an EMBL/GenBank/DDBJ whole genome shotgun (WGS) entry which is preliminary data.</text>
</comment>
<dbReference type="InterPro" id="IPR038765">
    <property type="entry name" value="Papain-like_cys_pep_sf"/>
</dbReference>
<dbReference type="InterPro" id="IPR002931">
    <property type="entry name" value="Transglutaminase-like"/>
</dbReference>
<dbReference type="Pfam" id="PF13559">
    <property type="entry name" value="DUF4129"/>
    <property type="match status" value="1"/>
</dbReference>
<keyword evidence="2" id="KW-1133">Transmembrane helix</keyword>
<evidence type="ECO:0000256" key="2">
    <source>
        <dbReference type="SAM" id="Phobius"/>
    </source>
</evidence>
<feature type="compositionally biased region" description="Polar residues" evidence="1">
    <location>
        <begin position="567"/>
        <end position="582"/>
    </location>
</feature>
<dbReference type="InterPro" id="IPR052901">
    <property type="entry name" value="Bact_TGase-like"/>
</dbReference>
<dbReference type="Gene3D" id="3.10.620.30">
    <property type="match status" value="1"/>
</dbReference>
<evidence type="ECO:0000256" key="1">
    <source>
        <dbReference type="SAM" id="MobiDB-lite"/>
    </source>
</evidence>
<evidence type="ECO:0000313" key="5">
    <source>
        <dbReference type="Proteomes" id="UP001185069"/>
    </source>
</evidence>
<feature type="transmembrane region" description="Helical" evidence="2">
    <location>
        <begin position="191"/>
        <end position="211"/>
    </location>
</feature>
<gene>
    <name evidence="4" type="ORF">JOE69_001271</name>
</gene>
<dbReference type="Pfam" id="PF01841">
    <property type="entry name" value="Transglut_core"/>
    <property type="match status" value="1"/>
</dbReference>
<evidence type="ECO:0000313" key="4">
    <source>
        <dbReference type="EMBL" id="MDR6269033.1"/>
    </source>
</evidence>
<feature type="transmembrane region" description="Helical" evidence="2">
    <location>
        <begin position="27"/>
        <end position="50"/>
    </location>
</feature>
<organism evidence="4 5">
    <name type="scientific">Arthrobacter russicus</name>
    <dbReference type="NCBI Taxonomy" id="172040"/>
    <lineage>
        <taxon>Bacteria</taxon>
        <taxon>Bacillati</taxon>
        <taxon>Actinomycetota</taxon>
        <taxon>Actinomycetes</taxon>
        <taxon>Micrococcales</taxon>
        <taxon>Micrococcaceae</taxon>
        <taxon>Arthrobacter</taxon>
    </lineage>
</organism>
<feature type="domain" description="Transglutaminase-like" evidence="3">
    <location>
        <begin position="486"/>
        <end position="565"/>
    </location>
</feature>
<dbReference type="EMBL" id="JAVDQF010000001">
    <property type="protein sequence ID" value="MDR6269033.1"/>
    <property type="molecule type" value="Genomic_DNA"/>
</dbReference>
<name>A0ABU1J9D9_9MICC</name>
<keyword evidence="2" id="KW-0472">Membrane</keyword>
<dbReference type="Pfam" id="PF11992">
    <property type="entry name" value="TgpA_N"/>
    <property type="match status" value="1"/>
</dbReference>
<dbReference type="PANTHER" id="PTHR42736">
    <property type="entry name" value="PROTEIN-GLUTAMINE GAMMA-GLUTAMYLTRANSFERASE"/>
    <property type="match status" value="1"/>
</dbReference>
<feature type="region of interest" description="Disordered" evidence="1">
    <location>
        <begin position="567"/>
        <end position="612"/>
    </location>
</feature>
<proteinExistence type="predicted"/>
<evidence type="ECO:0000259" key="3">
    <source>
        <dbReference type="SMART" id="SM00460"/>
    </source>
</evidence>
<reference evidence="4 5" key="1">
    <citation type="submission" date="2023-07" db="EMBL/GenBank/DDBJ databases">
        <title>Sequencing the genomes of 1000 actinobacteria strains.</title>
        <authorList>
            <person name="Klenk H.-P."/>
        </authorList>
    </citation>
    <scope>NUCLEOTIDE SEQUENCE [LARGE SCALE GENOMIC DNA]</scope>
    <source>
        <strain evidence="4 5">DSM 14555</strain>
    </source>
</reference>
<dbReference type="PANTHER" id="PTHR42736:SF1">
    <property type="entry name" value="PROTEIN-GLUTAMINE GAMMA-GLUTAMYLTRANSFERASE"/>
    <property type="match status" value="1"/>
</dbReference>
<feature type="transmembrane region" description="Helical" evidence="2">
    <location>
        <begin position="223"/>
        <end position="245"/>
    </location>
</feature>
<dbReference type="InterPro" id="IPR021878">
    <property type="entry name" value="TgpA_N"/>
</dbReference>
<accession>A0ABU1J9D9</accession>
<feature type="transmembrane region" description="Helical" evidence="2">
    <location>
        <begin position="139"/>
        <end position="158"/>
    </location>
</feature>